<dbReference type="OrthoDB" id="531498at2759"/>
<accession>A0A835W4Z7</accession>
<protein>
    <submittedName>
        <fullName evidence="2">Uncharacterized protein</fullName>
    </submittedName>
</protein>
<feature type="compositionally biased region" description="Low complexity" evidence="1">
    <location>
        <begin position="472"/>
        <end position="483"/>
    </location>
</feature>
<dbReference type="AlphaFoldDB" id="A0A835W4Z7"/>
<dbReference type="Proteomes" id="UP000650467">
    <property type="component" value="Unassembled WGS sequence"/>
</dbReference>
<proteinExistence type="predicted"/>
<comment type="caution">
    <text evidence="2">The sequence shown here is derived from an EMBL/GenBank/DDBJ whole genome shotgun (WGS) entry which is preliminary data.</text>
</comment>
<feature type="region of interest" description="Disordered" evidence="1">
    <location>
        <begin position="455"/>
        <end position="507"/>
    </location>
</feature>
<evidence type="ECO:0000313" key="3">
    <source>
        <dbReference type="Proteomes" id="UP000650467"/>
    </source>
</evidence>
<evidence type="ECO:0000313" key="2">
    <source>
        <dbReference type="EMBL" id="KAG2439570.1"/>
    </source>
</evidence>
<keyword evidence="3" id="KW-1185">Reference proteome</keyword>
<evidence type="ECO:0000256" key="1">
    <source>
        <dbReference type="SAM" id="MobiDB-lite"/>
    </source>
</evidence>
<sequence>MAELAEAAAAAPATQEAGEEVTRYSPEQVLKALNAIPEEERTFTATSLRSALQNQLAVLQACKAAKEAGEATTMAELNNIIALFLKNVYDMVSALPGTLAFDALEDLVARSGLLQPFVGGMRQADQTMVLLLGLPSKETLADTYEELIRIAGAAIVCYYHYTNFPGHVDAYPSDDAVLMFSSLALASCRDREAAAVLEAKFEEAAAPISVPQIRWLMHFFRAQLSGLGSAIFWQMGERSKFQEQLVAQQMDYLGLIKAVPENPAGYSYYVRGCLQFQQHSAAALFAQKGAVVAAAHRADFYLAQLDAQRAIALALAGGGASSTGAAAAGAVGAPSPGAVAALEAQQGGAKEEAADAKEEGGKGGKKAAAAAAPAAPVSLFQVGEVRRLLAAVKAGLAAERAQLPRVFEGLLSLDVIDAKVVAEKVEPLVEASSVPDAAELPCLSDFMYPTKAPQHLPRGAVSVGGEEEEAAGAEGQRQQAGAGRANGGGARAGAGRGGKGGKGRGKK</sequence>
<name>A0A835W4Z7_CHLIN</name>
<organism evidence="2 3">
    <name type="scientific">Chlamydomonas incerta</name>
    <dbReference type="NCBI Taxonomy" id="51695"/>
    <lineage>
        <taxon>Eukaryota</taxon>
        <taxon>Viridiplantae</taxon>
        <taxon>Chlorophyta</taxon>
        <taxon>core chlorophytes</taxon>
        <taxon>Chlorophyceae</taxon>
        <taxon>CS clade</taxon>
        <taxon>Chlamydomonadales</taxon>
        <taxon>Chlamydomonadaceae</taxon>
        <taxon>Chlamydomonas</taxon>
    </lineage>
</organism>
<reference evidence="2" key="1">
    <citation type="journal article" date="2020" name="bioRxiv">
        <title>Comparative genomics of Chlamydomonas.</title>
        <authorList>
            <person name="Craig R.J."/>
            <person name="Hasan A.R."/>
            <person name="Ness R.W."/>
            <person name="Keightley P.D."/>
        </authorList>
    </citation>
    <scope>NUCLEOTIDE SEQUENCE</scope>
    <source>
        <strain evidence="2">SAG 7.73</strain>
    </source>
</reference>
<feature type="compositionally biased region" description="Gly residues" evidence="1">
    <location>
        <begin position="484"/>
        <end position="498"/>
    </location>
</feature>
<dbReference type="EMBL" id="JAEHOC010000008">
    <property type="protein sequence ID" value="KAG2439570.1"/>
    <property type="molecule type" value="Genomic_DNA"/>
</dbReference>
<gene>
    <name evidence="2" type="ORF">HXX76_004922</name>
</gene>